<evidence type="ECO:0000313" key="8">
    <source>
        <dbReference type="Proteomes" id="UP000694392"/>
    </source>
</evidence>
<dbReference type="InterPro" id="IPR008983">
    <property type="entry name" value="Tumour_necrosis_fac-like_dom"/>
</dbReference>
<reference evidence="7" key="1">
    <citation type="submission" date="2025-08" db="UniProtKB">
        <authorList>
            <consortium name="Ensembl"/>
        </authorList>
    </citation>
    <scope>IDENTIFICATION</scope>
</reference>
<dbReference type="GO" id="GO:0042802">
    <property type="term" value="F:identical protein binding"/>
    <property type="evidence" value="ECO:0007669"/>
    <property type="project" value="Ensembl"/>
</dbReference>
<keyword evidence="3" id="KW-0732">Signal</keyword>
<evidence type="ECO:0000259" key="6">
    <source>
        <dbReference type="PROSITE" id="PS50871"/>
    </source>
</evidence>
<dbReference type="GO" id="GO:0005576">
    <property type="term" value="C:extracellular region"/>
    <property type="evidence" value="ECO:0007669"/>
    <property type="project" value="UniProtKB-SubCell"/>
</dbReference>
<evidence type="ECO:0000256" key="1">
    <source>
        <dbReference type="ARBA" id="ARBA00004613"/>
    </source>
</evidence>
<dbReference type="Pfam" id="PF01391">
    <property type="entry name" value="Collagen"/>
    <property type="match status" value="1"/>
</dbReference>
<dbReference type="InterPro" id="IPR001073">
    <property type="entry name" value="C1q_dom"/>
</dbReference>
<dbReference type="GO" id="GO:0098890">
    <property type="term" value="C:extrinsic component of postsynaptic membrane"/>
    <property type="evidence" value="ECO:0007669"/>
    <property type="project" value="Ensembl"/>
</dbReference>
<comment type="subcellular location">
    <subcellularLocation>
        <location evidence="1">Secreted</location>
    </subcellularLocation>
</comment>
<dbReference type="GeneTree" id="ENSGT00940000161091"/>
<dbReference type="PRINTS" id="PR00007">
    <property type="entry name" value="COMPLEMNTC1Q"/>
</dbReference>
<dbReference type="PANTHER" id="PTHR15427:SF18">
    <property type="entry name" value="COMPLEMENT C1Q SUBCOMPONENT SUBUNIT B"/>
    <property type="match status" value="1"/>
</dbReference>
<evidence type="ECO:0000256" key="2">
    <source>
        <dbReference type="ARBA" id="ARBA00022525"/>
    </source>
</evidence>
<sequence length="248" mass="26208">NAADLCWGWVPLVVLPKAGTSGDFSLGCQGSGAIPGIPGMPGSPGSSGTDGEDGPKGERGPPGQVEDYEELGEKGEPGMSGHPGKVGPKGPAGSKGSPGSPGSYGPKGESGDYKTTLKSAFSAARNINTPLRREQPIRFDRIITNENSHYENRYGRFTCQIPGLYYFTYHATSRGNLCIHIKKGHGSRGEKVVGFCDYVYNTYQVTTGGVVLWVDAGESVWLEPTEKNSLVGIEGADSIFSGFLLFPD</sequence>
<evidence type="ECO:0000313" key="7">
    <source>
        <dbReference type="Ensembl" id="ENSSPUP00000021907.1"/>
    </source>
</evidence>
<dbReference type="FunFam" id="2.60.120.40:FF:000001">
    <property type="entry name" value="Complement C1q B chain"/>
    <property type="match status" value="1"/>
</dbReference>
<feature type="domain" description="C1q" evidence="6">
    <location>
        <begin position="114"/>
        <end position="248"/>
    </location>
</feature>
<proteinExistence type="predicted"/>
<protein>
    <submittedName>
        <fullName evidence="7">Complement C1q B chain</fullName>
    </submittedName>
</protein>
<organism evidence="7 8">
    <name type="scientific">Sphenodon punctatus</name>
    <name type="common">Tuatara</name>
    <name type="synonym">Hatteria punctata</name>
    <dbReference type="NCBI Taxonomy" id="8508"/>
    <lineage>
        <taxon>Eukaryota</taxon>
        <taxon>Metazoa</taxon>
        <taxon>Chordata</taxon>
        <taxon>Craniata</taxon>
        <taxon>Vertebrata</taxon>
        <taxon>Euteleostomi</taxon>
        <taxon>Lepidosauria</taxon>
        <taxon>Sphenodontia</taxon>
        <taxon>Sphenodontidae</taxon>
        <taxon>Sphenodon</taxon>
    </lineage>
</organism>
<evidence type="ECO:0000256" key="5">
    <source>
        <dbReference type="SAM" id="MobiDB-lite"/>
    </source>
</evidence>
<name>A0A8D0HHN4_SPHPU</name>
<dbReference type="OMA" id="WAMLICL"/>
<dbReference type="PROSITE" id="PS50871">
    <property type="entry name" value="C1Q"/>
    <property type="match status" value="1"/>
</dbReference>
<feature type="region of interest" description="Disordered" evidence="5">
    <location>
        <begin position="33"/>
        <end position="112"/>
    </location>
</feature>
<keyword evidence="8" id="KW-1185">Reference proteome</keyword>
<dbReference type="Ensembl" id="ENSSPUT00000023342.1">
    <property type="protein sequence ID" value="ENSSPUP00000021907.1"/>
    <property type="gene ID" value="ENSSPUG00000016810.1"/>
</dbReference>
<dbReference type="AlphaFoldDB" id="A0A8D0HHN4"/>
<evidence type="ECO:0000256" key="3">
    <source>
        <dbReference type="ARBA" id="ARBA00022729"/>
    </source>
</evidence>
<dbReference type="GO" id="GO:0098883">
    <property type="term" value="P:synapse pruning"/>
    <property type="evidence" value="ECO:0007669"/>
    <property type="project" value="Ensembl"/>
</dbReference>
<dbReference type="PANTHER" id="PTHR15427">
    <property type="entry name" value="EMILIN ELASTIN MICROFIBRIL INTERFACE-LOCATED PROTEIN ELASTIN MICROFIBRIL INTERFACER"/>
    <property type="match status" value="1"/>
</dbReference>
<dbReference type="Proteomes" id="UP000694392">
    <property type="component" value="Unplaced"/>
</dbReference>
<dbReference type="InterPro" id="IPR050392">
    <property type="entry name" value="Collagen/C1q_domain"/>
</dbReference>
<gene>
    <name evidence="7" type="primary">C1QB</name>
</gene>
<feature type="compositionally biased region" description="Low complexity" evidence="5">
    <location>
        <begin position="80"/>
        <end position="107"/>
    </location>
</feature>
<accession>A0A8D0HHN4</accession>
<dbReference type="GO" id="GO:0098888">
    <property type="term" value="C:extrinsic component of presynaptic membrane"/>
    <property type="evidence" value="ECO:0007669"/>
    <property type="project" value="Ensembl"/>
</dbReference>
<dbReference type="InterPro" id="IPR008160">
    <property type="entry name" value="Collagen"/>
</dbReference>
<evidence type="ECO:0000256" key="4">
    <source>
        <dbReference type="ARBA" id="ARBA00023119"/>
    </source>
</evidence>
<keyword evidence="4" id="KW-0176">Collagen</keyword>
<dbReference type="Gene3D" id="2.60.120.40">
    <property type="match status" value="1"/>
</dbReference>
<dbReference type="Pfam" id="PF00386">
    <property type="entry name" value="C1q"/>
    <property type="match status" value="1"/>
</dbReference>
<dbReference type="GO" id="GO:0048839">
    <property type="term" value="P:inner ear development"/>
    <property type="evidence" value="ECO:0007669"/>
    <property type="project" value="Ensembl"/>
</dbReference>
<dbReference type="SMART" id="SM00110">
    <property type="entry name" value="C1Q"/>
    <property type="match status" value="1"/>
</dbReference>
<dbReference type="SUPFAM" id="SSF49842">
    <property type="entry name" value="TNF-like"/>
    <property type="match status" value="1"/>
</dbReference>
<keyword evidence="2" id="KW-0964">Secreted</keyword>
<dbReference type="GO" id="GO:0005581">
    <property type="term" value="C:collagen trimer"/>
    <property type="evidence" value="ECO:0007669"/>
    <property type="project" value="UniProtKB-KW"/>
</dbReference>
<dbReference type="GO" id="GO:0098978">
    <property type="term" value="C:glutamatergic synapse"/>
    <property type="evidence" value="ECO:0007669"/>
    <property type="project" value="Ensembl"/>
</dbReference>
<reference evidence="7" key="2">
    <citation type="submission" date="2025-09" db="UniProtKB">
        <authorList>
            <consortium name="Ensembl"/>
        </authorList>
    </citation>
    <scope>IDENTIFICATION</scope>
</reference>